<dbReference type="EC" id="6.1.1.22" evidence="2"/>
<dbReference type="HAMAP" id="MF_00534">
    <property type="entry name" value="Asn_tRNA_synth"/>
    <property type="match status" value="1"/>
</dbReference>
<dbReference type="SUPFAM" id="SSF55681">
    <property type="entry name" value="Class II aaRS and biotin synthetases"/>
    <property type="match status" value="1"/>
</dbReference>
<dbReference type="NCBIfam" id="NF003037">
    <property type="entry name" value="PRK03932.1"/>
    <property type="match status" value="1"/>
</dbReference>
<dbReference type="InterPro" id="IPR012340">
    <property type="entry name" value="NA-bd_OB-fold"/>
</dbReference>
<dbReference type="Pfam" id="PF00152">
    <property type="entry name" value="tRNA-synt_2"/>
    <property type="match status" value="2"/>
</dbReference>
<proteinExistence type="inferred from homology"/>
<evidence type="ECO:0000313" key="11">
    <source>
        <dbReference type="EMBL" id="CAE0609963.1"/>
    </source>
</evidence>
<dbReference type="AlphaFoldDB" id="A0A7S3XF40"/>
<dbReference type="PANTHER" id="PTHR22594:SF54">
    <property type="entry name" value="ASPARAGINE--TRNA LIGASE, CYTOPLASMIC 1-RELATED"/>
    <property type="match status" value="1"/>
</dbReference>
<dbReference type="InterPro" id="IPR006195">
    <property type="entry name" value="aa-tRNA-synth_II"/>
</dbReference>
<evidence type="ECO:0000256" key="3">
    <source>
        <dbReference type="ARBA" id="ARBA00022598"/>
    </source>
</evidence>
<dbReference type="GO" id="GO:0006421">
    <property type="term" value="P:asparaginyl-tRNA aminoacylation"/>
    <property type="evidence" value="ECO:0007669"/>
    <property type="project" value="InterPro"/>
</dbReference>
<dbReference type="EMBL" id="HBIS01004168">
    <property type="protein sequence ID" value="CAE0609963.1"/>
    <property type="molecule type" value="Transcribed_RNA"/>
</dbReference>
<evidence type="ECO:0000256" key="8">
    <source>
        <dbReference type="ARBA" id="ARBA00047844"/>
    </source>
</evidence>
<dbReference type="FunFam" id="3.30.930.10:FF:000016">
    <property type="entry name" value="Asparagine--tRNA ligase"/>
    <property type="match status" value="1"/>
</dbReference>
<accession>A0A7S3XF40</accession>
<evidence type="ECO:0000256" key="2">
    <source>
        <dbReference type="ARBA" id="ARBA00012816"/>
    </source>
</evidence>
<dbReference type="SUPFAM" id="SSF50249">
    <property type="entry name" value="Nucleic acid-binding proteins"/>
    <property type="match status" value="1"/>
</dbReference>
<feature type="coiled-coil region" evidence="9">
    <location>
        <begin position="202"/>
        <end position="232"/>
    </location>
</feature>
<dbReference type="GO" id="GO:0003676">
    <property type="term" value="F:nucleic acid binding"/>
    <property type="evidence" value="ECO:0007669"/>
    <property type="project" value="InterPro"/>
</dbReference>
<keyword evidence="6" id="KW-0648">Protein biosynthesis</keyword>
<evidence type="ECO:0000256" key="1">
    <source>
        <dbReference type="ARBA" id="ARBA00008226"/>
    </source>
</evidence>
<dbReference type="PANTHER" id="PTHR22594">
    <property type="entry name" value="ASPARTYL/LYSYL-TRNA SYNTHETASE"/>
    <property type="match status" value="1"/>
</dbReference>
<protein>
    <recommendedName>
        <fullName evidence="2">asparagine--tRNA ligase</fullName>
        <ecNumber evidence="2">6.1.1.22</ecNumber>
    </recommendedName>
</protein>
<dbReference type="InterPro" id="IPR004365">
    <property type="entry name" value="NA-bd_OB_tRNA"/>
</dbReference>
<dbReference type="NCBIfam" id="TIGR00457">
    <property type="entry name" value="asnS"/>
    <property type="match status" value="1"/>
</dbReference>
<evidence type="ECO:0000259" key="10">
    <source>
        <dbReference type="PROSITE" id="PS50862"/>
    </source>
</evidence>
<dbReference type="InterPro" id="IPR004364">
    <property type="entry name" value="Aa-tRNA-synt_II"/>
</dbReference>
<feature type="domain" description="Aminoacyl-transfer RNA synthetases class-II family profile" evidence="10">
    <location>
        <begin position="128"/>
        <end position="512"/>
    </location>
</feature>
<organism evidence="11">
    <name type="scientific">Picocystis salinarum</name>
    <dbReference type="NCBI Taxonomy" id="88271"/>
    <lineage>
        <taxon>Eukaryota</taxon>
        <taxon>Viridiplantae</taxon>
        <taxon>Chlorophyta</taxon>
        <taxon>Picocystophyceae</taxon>
        <taxon>Picocystales</taxon>
        <taxon>Picocystaceae</taxon>
        <taxon>Picocystis</taxon>
    </lineage>
</organism>
<keyword evidence="3" id="KW-0436">Ligase</keyword>
<dbReference type="GO" id="GO:0004816">
    <property type="term" value="F:asparagine-tRNA ligase activity"/>
    <property type="evidence" value="ECO:0007669"/>
    <property type="project" value="UniProtKB-EC"/>
</dbReference>
<keyword evidence="9" id="KW-0175">Coiled coil</keyword>
<evidence type="ECO:0000256" key="7">
    <source>
        <dbReference type="ARBA" id="ARBA00023146"/>
    </source>
</evidence>
<sequence length="522" mass="59204">MGEELCDGRTVCVGGWVKTGRVQGKGAFAFVELNDGSCASNLQVIVESELRPLADVTPTGTCLVIEGQMKRTPEGTKQPVELRATRIRHVGPCDPQTYPIAKTRMGPEFLRTVMHLRPRTNLISAVTRIRSNLAAATHRYFHDNGFVYVHTPIITTSDCEGAGEMFQVTTLLSQAENAAPKPSDEQLHAMKKDVEEQGNCVRTAKKEKNANIAQEIEKLESLKERLKISETALTCEGGIPRCQDGSIDYTQDFFGKPSFLTVSGQLQAEMYACALTNVYTFGPTFRAENSNTIRHLAEFWMIEPELAFADLTDDMDCAEEYVKYCCRWLLEHCMEDMKFFERFVDKTCVDRLKLVADTPFGRVSYTECIEILLENIEQAKVTFKNPVEWGIDLATEHEKYLADTVFKKPIIVYNYPKDIKAFYMRLNDDERTVAAMDLLVPKVGELIGGSQREERLDVLERRLKECGLPEDPYQWYLDLRRYGTVPHAGFGLGFERLVLFTTGLENIRESIPLPRWPDHADF</sequence>
<dbReference type="InterPro" id="IPR045864">
    <property type="entry name" value="aa-tRNA-synth_II/BPL/LPL"/>
</dbReference>
<keyword evidence="4" id="KW-0547">Nucleotide-binding</keyword>
<dbReference type="PROSITE" id="PS50862">
    <property type="entry name" value="AA_TRNA_LIGASE_II"/>
    <property type="match status" value="1"/>
</dbReference>
<dbReference type="Gene3D" id="3.30.930.10">
    <property type="entry name" value="Bira Bifunctional Protein, Domain 2"/>
    <property type="match status" value="1"/>
</dbReference>
<dbReference type="GO" id="GO:0005739">
    <property type="term" value="C:mitochondrion"/>
    <property type="evidence" value="ECO:0007669"/>
    <property type="project" value="TreeGrafter"/>
</dbReference>
<evidence type="ECO:0000256" key="5">
    <source>
        <dbReference type="ARBA" id="ARBA00022840"/>
    </source>
</evidence>
<dbReference type="CDD" id="cd00776">
    <property type="entry name" value="AsxRS_core"/>
    <property type="match status" value="1"/>
</dbReference>
<evidence type="ECO:0000256" key="6">
    <source>
        <dbReference type="ARBA" id="ARBA00022917"/>
    </source>
</evidence>
<dbReference type="PRINTS" id="PR01042">
    <property type="entry name" value="TRNASYNTHASP"/>
</dbReference>
<keyword evidence="7" id="KW-0030">Aminoacyl-tRNA synthetase</keyword>
<dbReference type="Gene3D" id="2.40.50.140">
    <property type="entry name" value="Nucleic acid-binding proteins"/>
    <property type="match status" value="1"/>
</dbReference>
<dbReference type="InterPro" id="IPR004522">
    <property type="entry name" value="Asn-tRNA-ligase"/>
</dbReference>
<dbReference type="Pfam" id="PF01336">
    <property type="entry name" value="tRNA_anti-codon"/>
    <property type="match status" value="1"/>
</dbReference>
<dbReference type="GO" id="GO:0005524">
    <property type="term" value="F:ATP binding"/>
    <property type="evidence" value="ECO:0007669"/>
    <property type="project" value="UniProtKB-KW"/>
</dbReference>
<evidence type="ECO:0000256" key="4">
    <source>
        <dbReference type="ARBA" id="ARBA00022741"/>
    </source>
</evidence>
<dbReference type="CDD" id="cd04318">
    <property type="entry name" value="EcAsnRS_like_N"/>
    <property type="match status" value="1"/>
</dbReference>
<comment type="catalytic activity">
    <reaction evidence="8">
        <text>tRNA(Asn) + L-asparagine + ATP = L-asparaginyl-tRNA(Asn) + AMP + diphosphate + H(+)</text>
        <dbReference type="Rhea" id="RHEA:11180"/>
        <dbReference type="Rhea" id="RHEA-COMP:9659"/>
        <dbReference type="Rhea" id="RHEA-COMP:9674"/>
        <dbReference type="ChEBI" id="CHEBI:15378"/>
        <dbReference type="ChEBI" id="CHEBI:30616"/>
        <dbReference type="ChEBI" id="CHEBI:33019"/>
        <dbReference type="ChEBI" id="CHEBI:58048"/>
        <dbReference type="ChEBI" id="CHEBI:78442"/>
        <dbReference type="ChEBI" id="CHEBI:78515"/>
        <dbReference type="ChEBI" id="CHEBI:456215"/>
        <dbReference type="EC" id="6.1.1.22"/>
    </reaction>
</comment>
<name>A0A7S3XF40_9CHLO</name>
<reference evidence="11" key="1">
    <citation type="submission" date="2021-01" db="EMBL/GenBank/DDBJ databases">
        <authorList>
            <person name="Corre E."/>
            <person name="Pelletier E."/>
            <person name="Niang G."/>
            <person name="Scheremetjew M."/>
            <person name="Finn R."/>
            <person name="Kale V."/>
            <person name="Holt S."/>
            <person name="Cochrane G."/>
            <person name="Meng A."/>
            <person name="Brown T."/>
            <person name="Cohen L."/>
        </authorList>
    </citation>
    <scope>NUCLEOTIDE SEQUENCE</scope>
    <source>
        <strain evidence="11">CCMP1897</strain>
    </source>
</reference>
<evidence type="ECO:0000256" key="9">
    <source>
        <dbReference type="SAM" id="Coils"/>
    </source>
</evidence>
<gene>
    <name evidence="11" type="ORF">PSAL00342_LOCUS3782</name>
</gene>
<comment type="similarity">
    <text evidence="1">Belongs to the class-II aminoacyl-tRNA synthetase family.</text>
</comment>
<dbReference type="InterPro" id="IPR002312">
    <property type="entry name" value="Asp/Asn-tRNA-synth_IIb"/>
</dbReference>
<keyword evidence="5" id="KW-0067">ATP-binding</keyword>